<evidence type="ECO:0000259" key="6">
    <source>
        <dbReference type="Pfam" id="PF13664"/>
    </source>
</evidence>
<feature type="transmembrane region" description="Helical" evidence="5">
    <location>
        <begin position="138"/>
        <end position="155"/>
    </location>
</feature>
<evidence type="ECO:0000313" key="7">
    <source>
        <dbReference type="EMBL" id="CAA6810316.1"/>
    </source>
</evidence>
<feature type="transmembrane region" description="Helical" evidence="5">
    <location>
        <begin position="12"/>
        <end position="36"/>
    </location>
</feature>
<keyword evidence="4 5" id="KW-0472">Membrane</keyword>
<evidence type="ECO:0000256" key="3">
    <source>
        <dbReference type="ARBA" id="ARBA00022989"/>
    </source>
</evidence>
<keyword evidence="2 5" id="KW-0812">Transmembrane</keyword>
<reference evidence="7" key="1">
    <citation type="submission" date="2020-01" db="EMBL/GenBank/DDBJ databases">
        <authorList>
            <person name="Meier V. D."/>
            <person name="Meier V D."/>
        </authorList>
    </citation>
    <scope>NUCLEOTIDE SEQUENCE</scope>
    <source>
        <strain evidence="7">HLG_WM_MAG_02</strain>
    </source>
</reference>
<organism evidence="7">
    <name type="scientific">uncultured Sulfurovum sp</name>
    <dbReference type="NCBI Taxonomy" id="269237"/>
    <lineage>
        <taxon>Bacteria</taxon>
        <taxon>Pseudomonadati</taxon>
        <taxon>Campylobacterota</taxon>
        <taxon>Epsilonproteobacteria</taxon>
        <taxon>Campylobacterales</taxon>
        <taxon>Sulfurovaceae</taxon>
        <taxon>Sulfurovum</taxon>
        <taxon>environmental samples</taxon>
    </lineage>
</organism>
<name>A0A6S6T5Y9_9BACT</name>
<evidence type="ECO:0000256" key="1">
    <source>
        <dbReference type="ARBA" id="ARBA00004370"/>
    </source>
</evidence>
<evidence type="ECO:0000256" key="5">
    <source>
        <dbReference type="SAM" id="Phobius"/>
    </source>
</evidence>
<sequence>MIKQYFRIFTIIFIITLGATLGAGLFAGIVVAPTIFHSEALLGSELLTRFQEGLLMTQVFERLAYVVNFLVLIAILYEVIKFKSFENTRWSMMFTFLVAATGLLFTSYYIPQILEMQLLGEAMTQNEAFENVHKGSELNFKLFAFATLGLLILTLRKTLR</sequence>
<gene>
    <name evidence="7" type="ORF">HELGO_WM14779</name>
</gene>
<proteinExistence type="predicted"/>
<accession>A0A6S6T5Y9</accession>
<dbReference type="EMBL" id="CACVAZ010000063">
    <property type="protein sequence ID" value="CAA6810316.1"/>
    <property type="molecule type" value="Genomic_DNA"/>
</dbReference>
<feature type="domain" description="TMEM205-like" evidence="6">
    <location>
        <begin position="16"/>
        <end position="118"/>
    </location>
</feature>
<feature type="transmembrane region" description="Helical" evidence="5">
    <location>
        <begin position="63"/>
        <end position="80"/>
    </location>
</feature>
<feature type="transmembrane region" description="Helical" evidence="5">
    <location>
        <begin position="92"/>
        <end position="110"/>
    </location>
</feature>
<comment type="subcellular location">
    <subcellularLocation>
        <location evidence="1">Membrane</location>
    </subcellularLocation>
</comment>
<dbReference type="InterPro" id="IPR025423">
    <property type="entry name" value="TMEM205-like"/>
</dbReference>
<dbReference type="Pfam" id="PF13664">
    <property type="entry name" value="DUF4149"/>
    <property type="match status" value="1"/>
</dbReference>
<protein>
    <submittedName>
        <fullName evidence="7">Membrane protein</fullName>
    </submittedName>
</protein>
<dbReference type="GO" id="GO:0016020">
    <property type="term" value="C:membrane"/>
    <property type="evidence" value="ECO:0007669"/>
    <property type="project" value="UniProtKB-SubCell"/>
</dbReference>
<evidence type="ECO:0000256" key="2">
    <source>
        <dbReference type="ARBA" id="ARBA00022692"/>
    </source>
</evidence>
<keyword evidence="3 5" id="KW-1133">Transmembrane helix</keyword>
<dbReference type="AlphaFoldDB" id="A0A6S6T5Y9"/>
<evidence type="ECO:0000256" key="4">
    <source>
        <dbReference type="ARBA" id="ARBA00023136"/>
    </source>
</evidence>